<comment type="subcellular location">
    <subcellularLocation>
        <location evidence="1">Secreted</location>
        <location evidence="1">Extracellular space</location>
        <location evidence="1">Extracellular matrix</location>
    </subcellularLocation>
</comment>
<dbReference type="PROSITE" id="PS50026">
    <property type="entry name" value="EGF_3"/>
    <property type="match status" value="2"/>
</dbReference>
<evidence type="ECO:0000313" key="13">
    <source>
        <dbReference type="Ensembl" id="ENSACIP00000024503.1"/>
    </source>
</evidence>
<dbReference type="Pfam" id="PF07645">
    <property type="entry name" value="EGF_CA"/>
    <property type="match status" value="2"/>
</dbReference>
<evidence type="ECO:0000256" key="1">
    <source>
        <dbReference type="ARBA" id="ARBA00004498"/>
    </source>
</evidence>
<dbReference type="FunFam" id="2.10.25.10:FF:000240">
    <property type="entry name" value="Vitamin K-dependent protein S"/>
    <property type="match status" value="2"/>
</dbReference>
<evidence type="ECO:0000256" key="9">
    <source>
        <dbReference type="ARBA" id="ARBA00023157"/>
    </source>
</evidence>
<accession>A0A3Q0SS41</accession>
<keyword evidence="6" id="KW-0732">Signal</keyword>
<feature type="domain" description="EGF-like" evidence="12">
    <location>
        <begin position="238"/>
        <end position="278"/>
    </location>
</feature>
<dbReference type="PRINTS" id="PR00010">
    <property type="entry name" value="EGFBLOOD"/>
</dbReference>
<evidence type="ECO:0000256" key="5">
    <source>
        <dbReference type="ARBA" id="ARBA00022536"/>
    </source>
</evidence>
<evidence type="ECO:0000259" key="12">
    <source>
        <dbReference type="PROSITE" id="PS50026"/>
    </source>
</evidence>
<dbReference type="GO" id="GO:0048932">
    <property type="term" value="P:myelination of posterior lateral line nerve axons"/>
    <property type="evidence" value="ECO:0007669"/>
    <property type="project" value="Ensembl"/>
</dbReference>
<evidence type="ECO:0000256" key="4">
    <source>
        <dbReference type="ARBA" id="ARBA00022530"/>
    </source>
</evidence>
<dbReference type="InterPro" id="IPR000152">
    <property type="entry name" value="EGF-type_Asp/Asn_hydroxyl_site"/>
</dbReference>
<keyword evidence="7" id="KW-0677">Repeat</keyword>
<dbReference type="PROSITE" id="PS01187">
    <property type="entry name" value="EGF_CA"/>
    <property type="match status" value="2"/>
</dbReference>
<dbReference type="Ensembl" id="ENSACIT00000025148.1">
    <property type="protein sequence ID" value="ENSACIP00000024503.1"/>
    <property type="gene ID" value="ENSACIG00000018473.1"/>
</dbReference>
<dbReference type="Proteomes" id="UP000261340">
    <property type="component" value="Unplaced"/>
</dbReference>
<dbReference type="PROSITE" id="PS00010">
    <property type="entry name" value="ASX_HYDROXYL"/>
    <property type="match status" value="2"/>
</dbReference>
<evidence type="ECO:0000313" key="14">
    <source>
        <dbReference type="Proteomes" id="UP000261340"/>
    </source>
</evidence>
<dbReference type="InterPro" id="IPR000742">
    <property type="entry name" value="EGF"/>
</dbReference>
<dbReference type="PANTHER" id="PTHR24050">
    <property type="entry name" value="PA14 DOMAIN-CONTAINING PROTEIN"/>
    <property type="match status" value="1"/>
</dbReference>
<dbReference type="Pfam" id="PF22914">
    <property type="entry name" value="Fibulin_C"/>
    <property type="match status" value="1"/>
</dbReference>
<dbReference type="InterPro" id="IPR018097">
    <property type="entry name" value="EGF_Ca-bd_CS"/>
</dbReference>
<name>A0A3Q0SS41_AMPCI</name>
<dbReference type="AlphaFoldDB" id="A0A3Q0SS41"/>
<dbReference type="Pfam" id="PF12662">
    <property type="entry name" value="cEGF"/>
    <property type="match status" value="2"/>
</dbReference>
<evidence type="ECO:0000256" key="8">
    <source>
        <dbReference type="ARBA" id="ARBA00022837"/>
    </source>
</evidence>
<protein>
    <submittedName>
        <fullName evidence="13">Fibulin 5</fullName>
    </submittedName>
</protein>
<dbReference type="SUPFAM" id="SSF57184">
    <property type="entry name" value="Growth factor receptor domain"/>
    <property type="match status" value="1"/>
</dbReference>
<comment type="similarity">
    <text evidence="2">Belongs to the fibulin family.</text>
</comment>
<evidence type="ECO:0000256" key="10">
    <source>
        <dbReference type="ARBA" id="ARBA00023180"/>
    </source>
</evidence>
<keyword evidence="14" id="KW-1185">Reference proteome</keyword>
<dbReference type="Gene3D" id="2.10.25.10">
    <property type="entry name" value="Laminin"/>
    <property type="match status" value="5"/>
</dbReference>
<dbReference type="STRING" id="61819.ENSACIP00000024503"/>
<organism evidence="13 14">
    <name type="scientific">Amphilophus citrinellus</name>
    <name type="common">Midas cichlid</name>
    <name type="synonym">Cichlasoma citrinellum</name>
    <dbReference type="NCBI Taxonomy" id="61819"/>
    <lineage>
        <taxon>Eukaryota</taxon>
        <taxon>Metazoa</taxon>
        <taxon>Chordata</taxon>
        <taxon>Craniata</taxon>
        <taxon>Vertebrata</taxon>
        <taxon>Euteleostomi</taxon>
        <taxon>Actinopterygii</taxon>
        <taxon>Neopterygii</taxon>
        <taxon>Teleostei</taxon>
        <taxon>Neoteleostei</taxon>
        <taxon>Acanthomorphata</taxon>
        <taxon>Ovalentaria</taxon>
        <taxon>Cichlomorphae</taxon>
        <taxon>Cichliformes</taxon>
        <taxon>Cichlidae</taxon>
        <taxon>New World cichlids</taxon>
        <taxon>Cichlasomatinae</taxon>
        <taxon>Heroini</taxon>
        <taxon>Amphilophus</taxon>
    </lineage>
</organism>
<dbReference type="InterPro" id="IPR009030">
    <property type="entry name" value="Growth_fac_rcpt_cys_sf"/>
</dbReference>
<evidence type="ECO:0000256" key="6">
    <source>
        <dbReference type="ARBA" id="ARBA00022729"/>
    </source>
</evidence>
<dbReference type="SMART" id="SM00179">
    <property type="entry name" value="EGF_CA"/>
    <property type="match status" value="4"/>
</dbReference>
<keyword evidence="8" id="KW-0106">Calcium</keyword>
<keyword evidence="5 11" id="KW-0245">EGF-like domain</keyword>
<dbReference type="GO" id="GO:0005509">
    <property type="term" value="F:calcium ion binding"/>
    <property type="evidence" value="ECO:0007669"/>
    <property type="project" value="InterPro"/>
</dbReference>
<dbReference type="CDD" id="cd00054">
    <property type="entry name" value="EGF_CA"/>
    <property type="match status" value="1"/>
</dbReference>
<dbReference type="GO" id="GO:0022011">
    <property type="term" value="P:myelination in peripheral nervous system"/>
    <property type="evidence" value="ECO:0007669"/>
    <property type="project" value="Ensembl"/>
</dbReference>
<dbReference type="InterPro" id="IPR049883">
    <property type="entry name" value="NOTCH1_EGF-like"/>
</dbReference>
<evidence type="ECO:0000256" key="7">
    <source>
        <dbReference type="ARBA" id="ARBA00022737"/>
    </source>
</evidence>
<feature type="domain" description="EGF-like" evidence="12">
    <location>
        <begin position="199"/>
        <end position="237"/>
    </location>
</feature>
<reference evidence="13" key="2">
    <citation type="submission" date="2025-09" db="UniProtKB">
        <authorList>
            <consortium name="Ensembl"/>
        </authorList>
    </citation>
    <scope>IDENTIFICATION</scope>
</reference>
<keyword evidence="3" id="KW-0964">Secreted</keyword>
<evidence type="ECO:0000256" key="2">
    <source>
        <dbReference type="ARBA" id="ARBA00006127"/>
    </source>
</evidence>
<evidence type="ECO:0000256" key="3">
    <source>
        <dbReference type="ARBA" id="ARBA00022525"/>
    </source>
</evidence>
<dbReference type="InterPro" id="IPR026823">
    <property type="entry name" value="cEGF"/>
</dbReference>
<dbReference type="SMART" id="SM00181">
    <property type="entry name" value="EGF"/>
    <property type="match status" value="3"/>
</dbReference>
<keyword evidence="4" id="KW-0272">Extracellular matrix</keyword>
<sequence>NFLLKACLECKPSVCKKIKSQSTRIGCSKIHTCSGCKNVLIGALLCIPDVDECRILPDACRGDMRCVNQNGGYLCIPRSLYNQPYRPEAIPPEPVYPDPSAGFQDTFLPGPPRSVEPSYPRMRSTVQCILGYALAEDGTCNDINECETNSHHCNPTQLCINSEGGYTCSCQLCANIPGSYSCSCNPGFILNPDSRTCQDVDECADEPCSHGCFNTYGSYMCNCNEGFELASDGTTCIDLDECSFSDFLCQYRCVNTPGSFSCICPPAYYVHEDGRSCEALSCREETICENMIQKSCCLLWYFLYFIPHTPLFVSVLFISQQTSNVSATLVLSRPIRGPKEVVLDLEMVTVNNVINFRGSSIIRLTIFVSEHPF</sequence>
<dbReference type="InterPro" id="IPR055088">
    <property type="entry name" value="Fibulin_C"/>
</dbReference>
<reference evidence="13" key="1">
    <citation type="submission" date="2025-08" db="UniProtKB">
        <authorList>
            <consortium name="Ensembl"/>
        </authorList>
    </citation>
    <scope>IDENTIFICATION</scope>
</reference>
<evidence type="ECO:0000256" key="11">
    <source>
        <dbReference type="PROSITE-ProRule" id="PRU00076"/>
    </source>
</evidence>
<proteinExistence type="inferred from homology"/>
<dbReference type="InterPro" id="IPR001881">
    <property type="entry name" value="EGF-like_Ca-bd_dom"/>
</dbReference>
<dbReference type="FunFam" id="2.10.25.10:FF:000010">
    <property type="entry name" value="Pro-epidermal growth factor"/>
    <property type="match status" value="1"/>
</dbReference>
<dbReference type="PANTHER" id="PTHR24050:SF26">
    <property type="entry name" value="FIBULIN-5"/>
    <property type="match status" value="1"/>
</dbReference>
<keyword evidence="10" id="KW-0325">Glycoprotein</keyword>
<dbReference type="GeneTree" id="ENSGT00940000158774"/>
<dbReference type="SUPFAM" id="SSF57196">
    <property type="entry name" value="EGF/Laminin"/>
    <property type="match status" value="1"/>
</dbReference>
<dbReference type="PROSITE" id="PS01186">
    <property type="entry name" value="EGF_2"/>
    <property type="match status" value="1"/>
</dbReference>
<comment type="caution">
    <text evidence="11">Lacks conserved residue(s) required for the propagation of feature annotation.</text>
</comment>
<keyword evidence="9" id="KW-1015">Disulfide bond</keyword>
<dbReference type="InterPro" id="IPR052235">
    <property type="entry name" value="Nephronectin_domain"/>
</dbReference>